<keyword evidence="2" id="KW-1185">Reference proteome</keyword>
<organism evidence="1 2">
    <name type="scientific">Dendrothele bispora (strain CBS 962.96)</name>
    <dbReference type="NCBI Taxonomy" id="1314807"/>
    <lineage>
        <taxon>Eukaryota</taxon>
        <taxon>Fungi</taxon>
        <taxon>Dikarya</taxon>
        <taxon>Basidiomycota</taxon>
        <taxon>Agaricomycotina</taxon>
        <taxon>Agaricomycetes</taxon>
        <taxon>Agaricomycetidae</taxon>
        <taxon>Agaricales</taxon>
        <taxon>Agaricales incertae sedis</taxon>
        <taxon>Dendrothele</taxon>
    </lineage>
</organism>
<dbReference type="AlphaFoldDB" id="A0A4S8L3W1"/>
<gene>
    <name evidence="1" type="ORF">K435DRAFT_932892</name>
</gene>
<name>A0A4S8L3W1_DENBC</name>
<accession>A0A4S8L3W1</accession>
<reference evidence="1 2" key="1">
    <citation type="journal article" date="2019" name="Nat. Ecol. Evol.">
        <title>Megaphylogeny resolves global patterns of mushroom evolution.</title>
        <authorList>
            <person name="Varga T."/>
            <person name="Krizsan K."/>
            <person name="Foldi C."/>
            <person name="Dima B."/>
            <person name="Sanchez-Garcia M."/>
            <person name="Sanchez-Ramirez S."/>
            <person name="Szollosi G.J."/>
            <person name="Szarkandi J.G."/>
            <person name="Papp V."/>
            <person name="Albert L."/>
            <person name="Andreopoulos W."/>
            <person name="Angelini C."/>
            <person name="Antonin V."/>
            <person name="Barry K.W."/>
            <person name="Bougher N.L."/>
            <person name="Buchanan P."/>
            <person name="Buyck B."/>
            <person name="Bense V."/>
            <person name="Catcheside P."/>
            <person name="Chovatia M."/>
            <person name="Cooper J."/>
            <person name="Damon W."/>
            <person name="Desjardin D."/>
            <person name="Finy P."/>
            <person name="Geml J."/>
            <person name="Haridas S."/>
            <person name="Hughes K."/>
            <person name="Justo A."/>
            <person name="Karasinski D."/>
            <person name="Kautmanova I."/>
            <person name="Kiss B."/>
            <person name="Kocsube S."/>
            <person name="Kotiranta H."/>
            <person name="LaButti K.M."/>
            <person name="Lechner B.E."/>
            <person name="Liimatainen K."/>
            <person name="Lipzen A."/>
            <person name="Lukacs Z."/>
            <person name="Mihaltcheva S."/>
            <person name="Morgado L.N."/>
            <person name="Niskanen T."/>
            <person name="Noordeloos M.E."/>
            <person name="Ohm R.A."/>
            <person name="Ortiz-Santana B."/>
            <person name="Ovrebo C."/>
            <person name="Racz N."/>
            <person name="Riley R."/>
            <person name="Savchenko A."/>
            <person name="Shiryaev A."/>
            <person name="Soop K."/>
            <person name="Spirin V."/>
            <person name="Szebenyi C."/>
            <person name="Tomsovsky M."/>
            <person name="Tulloss R.E."/>
            <person name="Uehling J."/>
            <person name="Grigoriev I.V."/>
            <person name="Vagvolgyi C."/>
            <person name="Papp T."/>
            <person name="Martin F.M."/>
            <person name="Miettinen O."/>
            <person name="Hibbett D.S."/>
            <person name="Nagy L.G."/>
        </authorList>
    </citation>
    <scope>NUCLEOTIDE SEQUENCE [LARGE SCALE GENOMIC DNA]</scope>
    <source>
        <strain evidence="1 2">CBS 962.96</strain>
    </source>
</reference>
<sequence length="148" mass="16847">MVAIIVEDAPHLFDQNLSDNTEFRWSESLVRKYIVNNLGWSWRATTKATQKLPDDVDKILEEAYLCEVYVVGNYTRSREVRSETNFTDERTLLQLHPVRVGIEPSLSARSGTCILTRRGSRDIGGHLSDFLAMLLSKQIDANSDNETD</sequence>
<protein>
    <submittedName>
        <fullName evidence="1">Uncharacterized protein</fullName>
    </submittedName>
</protein>
<proteinExistence type="predicted"/>
<dbReference type="OrthoDB" id="3341102at2759"/>
<evidence type="ECO:0000313" key="1">
    <source>
        <dbReference type="EMBL" id="THU82698.1"/>
    </source>
</evidence>
<evidence type="ECO:0000313" key="2">
    <source>
        <dbReference type="Proteomes" id="UP000297245"/>
    </source>
</evidence>
<dbReference type="EMBL" id="ML179714">
    <property type="protein sequence ID" value="THU82698.1"/>
    <property type="molecule type" value="Genomic_DNA"/>
</dbReference>
<dbReference type="Proteomes" id="UP000297245">
    <property type="component" value="Unassembled WGS sequence"/>
</dbReference>